<dbReference type="GeneID" id="98171149"/>
<dbReference type="Proteomes" id="UP001628179">
    <property type="component" value="Unassembled WGS sequence"/>
</dbReference>
<keyword evidence="3" id="KW-1185">Reference proteome</keyword>
<evidence type="ECO:0000313" key="3">
    <source>
        <dbReference type="Proteomes" id="UP001628179"/>
    </source>
</evidence>
<sequence>MSTTIRRMRTKRKATSPAWDRTSCSGCGETSPKDHKPLVVEALEKPYVTVHDFVTAVHQWLIAHREEILQARSLGEDTPATPNANLVVVAI</sequence>
<comment type="caution">
    <text evidence="2">The sequence shown here is derived from an EMBL/GenBank/DDBJ whole genome shotgun (WGS) entry which is preliminary data.</text>
</comment>
<protein>
    <recommendedName>
        <fullName evidence="4">DUF4160 domain-containing protein</fullName>
    </recommendedName>
</protein>
<evidence type="ECO:0008006" key="4">
    <source>
        <dbReference type="Google" id="ProtNLM"/>
    </source>
</evidence>
<dbReference type="RefSeq" id="XP_070911927.1">
    <property type="nucleotide sequence ID" value="XM_071055826.1"/>
</dbReference>
<proteinExistence type="predicted"/>
<organism evidence="2 3">
    <name type="scientific">Madurella fahalii</name>
    <dbReference type="NCBI Taxonomy" id="1157608"/>
    <lineage>
        <taxon>Eukaryota</taxon>
        <taxon>Fungi</taxon>
        <taxon>Dikarya</taxon>
        <taxon>Ascomycota</taxon>
        <taxon>Pezizomycotina</taxon>
        <taxon>Sordariomycetes</taxon>
        <taxon>Sordariomycetidae</taxon>
        <taxon>Sordariales</taxon>
        <taxon>Sordariales incertae sedis</taxon>
        <taxon>Madurella</taxon>
    </lineage>
</organism>
<reference evidence="2 3" key="1">
    <citation type="submission" date="2024-09" db="EMBL/GenBank/DDBJ databases">
        <title>Itraconazole resistance in Madurella fahalii resulting from another homologue of gene encoding cytochrome P450 14-alpha sterol demethylase (CYP51).</title>
        <authorList>
            <person name="Yoshioka I."/>
            <person name="Fahal A.H."/>
            <person name="Kaneko S."/>
            <person name="Yaguchi T."/>
        </authorList>
    </citation>
    <scope>NUCLEOTIDE SEQUENCE [LARGE SCALE GENOMIC DNA]</scope>
    <source>
        <strain evidence="2 3">IFM 68171</strain>
    </source>
</reference>
<accession>A0ABQ0FXI8</accession>
<feature type="region of interest" description="Disordered" evidence="1">
    <location>
        <begin position="1"/>
        <end position="34"/>
    </location>
</feature>
<name>A0ABQ0FXI8_9PEZI</name>
<dbReference type="EMBL" id="BAAFSV010000001">
    <property type="protein sequence ID" value="GAB1310194.1"/>
    <property type="molecule type" value="Genomic_DNA"/>
</dbReference>
<feature type="compositionally biased region" description="Basic residues" evidence="1">
    <location>
        <begin position="1"/>
        <end position="14"/>
    </location>
</feature>
<evidence type="ECO:0000313" key="2">
    <source>
        <dbReference type="EMBL" id="GAB1310194.1"/>
    </source>
</evidence>
<gene>
    <name evidence="2" type="ORF">MFIFM68171_00404</name>
</gene>
<evidence type="ECO:0000256" key="1">
    <source>
        <dbReference type="SAM" id="MobiDB-lite"/>
    </source>
</evidence>